<dbReference type="SMART" id="SM00771">
    <property type="entry name" value="ZipA_C"/>
    <property type="match status" value="1"/>
</dbReference>
<dbReference type="InterPro" id="IPR036765">
    <property type="entry name" value="ZipA_FtsZ-bd_C_sf"/>
</dbReference>
<comment type="similarity">
    <text evidence="1">Belongs to the ZipA family.</text>
</comment>
<keyword evidence="2" id="KW-0997">Cell inner membrane</keyword>
<dbReference type="OrthoDB" id="8521018at2"/>
<keyword evidence="4" id="KW-1133">Transmembrane helix</keyword>
<feature type="compositionally biased region" description="Basic and acidic residues" evidence="3">
    <location>
        <begin position="131"/>
        <end position="146"/>
    </location>
</feature>
<dbReference type="EMBL" id="PNXY01000014">
    <property type="protein sequence ID" value="PMS29126.1"/>
    <property type="molecule type" value="Genomic_DNA"/>
</dbReference>
<evidence type="ECO:0000256" key="1">
    <source>
        <dbReference type="RuleBase" id="RU003612"/>
    </source>
</evidence>
<dbReference type="InterPro" id="IPR007449">
    <property type="entry name" value="ZipA_FtsZ-bd_C"/>
</dbReference>
<gene>
    <name evidence="6" type="primary">zipA</name>
    <name evidence="7" type="ORF">C0Z16_20345</name>
    <name evidence="6" type="ORF">LMG27174_01288</name>
</gene>
<keyword evidence="8" id="KW-1185">Reference proteome</keyword>
<comment type="subcellular location">
    <subcellularLocation>
        <location evidence="2">Cell inner membrane</location>
        <topology evidence="2">Single-pass type I membrane protein</topology>
    </subcellularLocation>
</comment>
<dbReference type="EMBL" id="CADIJZ010000004">
    <property type="protein sequence ID" value="CAB3653763.1"/>
    <property type="molecule type" value="Genomic_DNA"/>
</dbReference>
<dbReference type="RefSeq" id="WP_102633907.1">
    <property type="nucleotide sequence ID" value="NZ_CADIJZ010000004.1"/>
</dbReference>
<dbReference type="AlphaFoldDB" id="A0A2N7WI32"/>
<dbReference type="GO" id="GO:0005886">
    <property type="term" value="C:plasma membrane"/>
    <property type="evidence" value="ECO:0007669"/>
    <property type="project" value="UniProtKB-SubCell"/>
</dbReference>
<proteinExistence type="inferred from homology"/>
<dbReference type="Pfam" id="PF04354">
    <property type="entry name" value="ZipA_C"/>
    <property type="match status" value="1"/>
</dbReference>
<protein>
    <recommendedName>
        <fullName evidence="1">Cell division protein ZipA</fullName>
    </recommendedName>
</protein>
<evidence type="ECO:0000259" key="5">
    <source>
        <dbReference type="SMART" id="SM00771"/>
    </source>
</evidence>
<dbReference type="Proteomes" id="UP000494205">
    <property type="component" value="Unassembled WGS sequence"/>
</dbReference>
<organism evidence="6 9">
    <name type="scientific">Paraburkholderia rhynchosiae</name>
    <dbReference type="NCBI Taxonomy" id="487049"/>
    <lineage>
        <taxon>Bacteria</taxon>
        <taxon>Pseudomonadati</taxon>
        <taxon>Pseudomonadota</taxon>
        <taxon>Betaproteobacteria</taxon>
        <taxon>Burkholderiales</taxon>
        <taxon>Burkholderiaceae</taxon>
        <taxon>Paraburkholderia</taxon>
    </lineage>
</organism>
<accession>A0A2N7WI32</accession>
<evidence type="ECO:0000313" key="6">
    <source>
        <dbReference type="EMBL" id="CAB3653763.1"/>
    </source>
</evidence>
<name>A0A2N7WI32_9BURK</name>
<feature type="domain" description="ZipA C-terminal FtsZ-binding" evidence="5">
    <location>
        <begin position="280"/>
        <end position="405"/>
    </location>
</feature>
<evidence type="ECO:0000313" key="7">
    <source>
        <dbReference type="EMBL" id="PMS29126.1"/>
    </source>
</evidence>
<dbReference type="Gene3D" id="3.30.1400.10">
    <property type="entry name" value="ZipA, C-terminal FtsZ-binding domain"/>
    <property type="match status" value="1"/>
</dbReference>
<feature type="transmembrane region" description="Helical" evidence="4">
    <location>
        <begin position="6"/>
        <end position="25"/>
    </location>
</feature>
<keyword evidence="1" id="KW-0131">Cell cycle</keyword>
<comment type="function">
    <text evidence="1">Essential cell division protein that stabilizes the FtsZ protofilaments by cross-linking them and that serves as a cytoplasmic membrane anchor for the Z ring. Also required for the recruitment to the septal ring of downstream cell division proteins.</text>
</comment>
<dbReference type="GO" id="GO:0090529">
    <property type="term" value="P:cell septum assembly"/>
    <property type="evidence" value="ECO:0007669"/>
    <property type="project" value="InterPro"/>
</dbReference>
<sequence>MDELTLGLIGAGAVVVGGVVVYNAWQSAKVRRKMPRPMPADTAESLARDDHQEQSPFIEPARPTTRRAPVVGADAPADKASARVEPTFGAPVGAAPLDTPADIQAETTTPNGYMEAENGAEGGDASEADQDAAKAQELRESDERNEPILPAATTISSAPPAIVDRRIDCIVPLRLNGPVAGDKVIPLAQRLRRAGSKPVHIEGKLEGGAWELLQNGARYEELRAAAQLANRSGALNELEFSEFVTGVQQFADAIDASPEFPDMLETVAMARELDGFAAQCDAQLSINVLSDGAPWSANYVQAVASQDGLLLSRDGTRFVKLDGRQSPVFMLQFGDTNFLRDDLTYKGGQMITLVLDVPVADEDILPFRLMCDYAKSLAERIGGRVVDDGRRPLPETALLAIEKQLMTLYAKLEQAGIPAGSPATRRLFSQ</sequence>
<reference evidence="6 9" key="2">
    <citation type="submission" date="2020-04" db="EMBL/GenBank/DDBJ databases">
        <authorList>
            <person name="De Canck E."/>
        </authorList>
    </citation>
    <scope>NUCLEOTIDE SEQUENCE [LARGE SCALE GENOMIC DNA]</scope>
    <source>
        <strain evidence="6 9">LMG 27174</strain>
    </source>
</reference>
<reference evidence="7 8" key="1">
    <citation type="submission" date="2018-01" db="EMBL/GenBank/DDBJ databases">
        <title>Whole genome analyses suggest that Burkholderia sensu lato contains two further novel genera in the rhizoxinica-symbiotica group Mycetohabitans gen. nov., and Trinickia gen. nov.: implications for the evolution of diazotrophy and nodulation in the Burkholderiaceae.</title>
        <authorList>
            <person name="Estrada-de los Santos P."/>
            <person name="Palmer M."/>
            <person name="Chavez-Ramirez B."/>
            <person name="Beukes C."/>
            <person name="Steenkamp E.T."/>
            <person name="Hirsch A.M."/>
            <person name="Manyaka P."/>
            <person name="Maluk M."/>
            <person name="Lafos M."/>
            <person name="Crook M."/>
            <person name="Gross E."/>
            <person name="Simon M.F."/>
            <person name="Bueno dos Reis Junior F."/>
            <person name="Poole P.S."/>
            <person name="Venter S.N."/>
            <person name="James E.K."/>
        </authorList>
    </citation>
    <scope>NUCLEOTIDE SEQUENCE [LARGE SCALE GENOMIC DNA]</scope>
    <source>
        <strain evidence="7 8">WSM 3937</strain>
    </source>
</reference>
<evidence type="ECO:0000313" key="8">
    <source>
        <dbReference type="Proteomes" id="UP000235659"/>
    </source>
</evidence>
<evidence type="ECO:0000256" key="2">
    <source>
        <dbReference type="RuleBase" id="RU003613"/>
    </source>
</evidence>
<evidence type="ECO:0000256" key="4">
    <source>
        <dbReference type="SAM" id="Phobius"/>
    </source>
</evidence>
<dbReference type="SUPFAM" id="SSF64383">
    <property type="entry name" value="Cell-division protein ZipA, C-terminal domain"/>
    <property type="match status" value="1"/>
</dbReference>
<evidence type="ECO:0000313" key="9">
    <source>
        <dbReference type="Proteomes" id="UP000494205"/>
    </source>
</evidence>
<keyword evidence="2 4" id="KW-0472">Membrane</keyword>
<keyword evidence="1 6" id="KW-0132">Cell division</keyword>
<feature type="region of interest" description="Disordered" evidence="3">
    <location>
        <begin position="33"/>
        <end position="152"/>
    </location>
</feature>
<keyword evidence="2 4" id="KW-0812">Transmembrane</keyword>
<dbReference type="Proteomes" id="UP000235659">
    <property type="component" value="Unassembled WGS sequence"/>
</dbReference>
<keyword evidence="2" id="KW-1003">Cell membrane</keyword>
<evidence type="ECO:0000256" key="3">
    <source>
        <dbReference type="SAM" id="MobiDB-lite"/>
    </source>
</evidence>